<dbReference type="SUPFAM" id="SSF103657">
    <property type="entry name" value="BAR/IMD domain-like"/>
    <property type="match status" value="1"/>
</dbReference>
<feature type="domain" description="BAR" evidence="8">
    <location>
        <begin position="29"/>
        <end position="245"/>
    </location>
</feature>
<dbReference type="InterPro" id="IPR027267">
    <property type="entry name" value="AH/BAR_dom_sf"/>
</dbReference>
<evidence type="ECO:0000256" key="6">
    <source>
        <dbReference type="SAM" id="MobiDB-lite"/>
    </source>
</evidence>
<name>A0ABI7YWY8_FELCA</name>
<dbReference type="Gene3D" id="1.20.1270.60">
    <property type="entry name" value="Arfaptin homology (AH) domain/BAR domain"/>
    <property type="match status" value="1"/>
</dbReference>
<dbReference type="GeneTree" id="ENSGT00950000182882"/>
<dbReference type="InterPro" id="IPR003005">
    <property type="entry name" value="Amphiphysin"/>
</dbReference>
<comment type="subcellular location">
    <subcellularLocation>
        <location evidence="1">Cytoplasm</location>
    </subcellularLocation>
</comment>
<dbReference type="InterPro" id="IPR003023">
    <property type="entry name" value="Amphiphysin_2"/>
</dbReference>
<proteinExistence type="predicted"/>
<dbReference type="PANTHER" id="PTHR46514:SF4">
    <property type="entry name" value="MYC BOX-DEPENDENT-INTERACTING PROTEIN 1"/>
    <property type="match status" value="1"/>
</dbReference>
<dbReference type="CDD" id="cd07611">
    <property type="entry name" value="BAR_Amphiphysin_I_II"/>
    <property type="match status" value="1"/>
</dbReference>
<keyword evidence="2 4" id="KW-0728">SH3 domain</keyword>
<dbReference type="PANTHER" id="PTHR46514">
    <property type="entry name" value="AMPHIPHYSIN"/>
    <property type="match status" value="1"/>
</dbReference>
<dbReference type="SMART" id="SM00326">
    <property type="entry name" value="SH3"/>
    <property type="match status" value="1"/>
</dbReference>
<dbReference type="Proteomes" id="UP000823872">
    <property type="component" value="Chromosome C1"/>
</dbReference>
<sequence length="467" mass="52219">MAEMGSKGVTAGKIASNVQKKLTRAQEKVLQKLGKADETKDEQFEQCVQNFNKQLTEGTRLQKDLRTYLASVKAMHEASKKLNECLQEVYEPDWPGRDEANKIAENNDLLWLDYHQKLVDQALLTMDTYLGQFPDIKSRIAKRGRKLVDYDSARHHYESLQTAKKKDETKIAKAEEELIKAQKVFEEMNVDLQEELPSLWNSRVGFYVNTFQSIAGLEENFHKEMSKLNQNLNDVLVSLEKQHGSNTFTVKAQPRKKTKLLSRLLRKKNSDNAPAKGDKSPSPPPDGSPAAPEIRVNHEPEPPSSAAAGAALPKSPSQLRKGPPVPPPPKHTPSKEVKQEQILSLFDDTFVPEISVTTPSQSSLPAVVVETFSATVNGTVEGSGGAGRLDLPPGFMFKVQAQHDYVATDTDELQLKAGDVVLVIPFQNPEEQDEGWLMGVKESDWNQHLELEKCRGVFPENFTERVQ</sequence>
<dbReference type="PROSITE" id="PS51021">
    <property type="entry name" value="BAR"/>
    <property type="match status" value="1"/>
</dbReference>
<dbReference type="SMART" id="SM00721">
    <property type="entry name" value="BAR"/>
    <property type="match status" value="1"/>
</dbReference>
<dbReference type="PROSITE" id="PS50002">
    <property type="entry name" value="SH3"/>
    <property type="match status" value="1"/>
</dbReference>
<evidence type="ECO:0000313" key="9">
    <source>
        <dbReference type="Ensembl" id="ENSFCTP00005039254.1"/>
    </source>
</evidence>
<dbReference type="InterPro" id="IPR036028">
    <property type="entry name" value="SH3-like_dom_sf"/>
</dbReference>
<dbReference type="InterPro" id="IPR004148">
    <property type="entry name" value="BAR_dom"/>
</dbReference>
<dbReference type="Pfam" id="PF14604">
    <property type="entry name" value="SH3_9"/>
    <property type="match status" value="1"/>
</dbReference>
<evidence type="ECO:0000256" key="1">
    <source>
        <dbReference type="ARBA" id="ARBA00004496"/>
    </source>
</evidence>
<evidence type="ECO:0000256" key="4">
    <source>
        <dbReference type="PROSITE-ProRule" id="PRU00192"/>
    </source>
</evidence>
<evidence type="ECO:0000256" key="5">
    <source>
        <dbReference type="SAM" id="Coils"/>
    </source>
</evidence>
<evidence type="ECO:0000256" key="2">
    <source>
        <dbReference type="ARBA" id="ARBA00022443"/>
    </source>
</evidence>
<dbReference type="CDD" id="cd12139">
    <property type="entry name" value="SH3_Bin1"/>
    <property type="match status" value="1"/>
</dbReference>
<evidence type="ECO:0008006" key="11">
    <source>
        <dbReference type="Google" id="ProtNLM"/>
    </source>
</evidence>
<evidence type="ECO:0000259" key="7">
    <source>
        <dbReference type="PROSITE" id="PS50002"/>
    </source>
</evidence>
<dbReference type="InterPro" id="IPR035471">
    <property type="entry name" value="Amphiphysin-2_SH3"/>
</dbReference>
<evidence type="ECO:0000313" key="10">
    <source>
        <dbReference type="Proteomes" id="UP000823872"/>
    </source>
</evidence>
<dbReference type="PRINTS" id="PR01251">
    <property type="entry name" value="AMPHIPHYSIN"/>
</dbReference>
<dbReference type="InterPro" id="IPR001452">
    <property type="entry name" value="SH3_domain"/>
</dbReference>
<reference evidence="9 10" key="1">
    <citation type="submission" date="2021-02" db="EMBL/GenBank/DDBJ databases">
        <title>Safari Cat Assemblies.</title>
        <authorList>
            <person name="Bredemeyer K.R."/>
            <person name="Murphy W.J."/>
        </authorList>
    </citation>
    <scope>NUCLEOTIDE SEQUENCE [LARGE SCALE GENOMIC DNA]</scope>
</reference>
<organism evidence="9 10">
    <name type="scientific">Felis catus</name>
    <name type="common">Cat</name>
    <name type="synonym">Felis silvestris catus</name>
    <dbReference type="NCBI Taxonomy" id="9685"/>
    <lineage>
        <taxon>Eukaryota</taxon>
        <taxon>Metazoa</taxon>
        <taxon>Chordata</taxon>
        <taxon>Craniata</taxon>
        <taxon>Vertebrata</taxon>
        <taxon>Euteleostomi</taxon>
        <taxon>Mammalia</taxon>
        <taxon>Eutheria</taxon>
        <taxon>Laurasiatheria</taxon>
        <taxon>Carnivora</taxon>
        <taxon>Feliformia</taxon>
        <taxon>Felidae</taxon>
        <taxon>Felinae</taxon>
        <taxon>Felis</taxon>
    </lineage>
</organism>
<protein>
    <recommendedName>
        <fullName evidence="11">Bridging integrator 1</fullName>
    </recommendedName>
</protein>
<dbReference type="Pfam" id="PF03114">
    <property type="entry name" value="BAR"/>
    <property type="match status" value="1"/>
</dbReference>
<keyword evidence="5" id="KW-0175">Coiled coil</keyword>
<dbReference type="Gene3D" id="2.30.30.40">
    <property type="entry name" value="SH3 Domains"/>
    <property type="match status" value="1"/>
</dbReference>
<feature type="region of interest" description="Disordered" evidence="6">
    <location>
        <begin position="266"/>
        <end position="337"/>
    </location>
</feature>
<dbReference type="Ensembl" id="ENSFCTT00005053419.1">
    <property type="protein sequence ID" value="ENSFCTP00005039254.1"/>
    <property type="gene ID" value="ENSFCTG00005018552.1"/>
</dbReference>
<dbReference type="SUPFAM" id="SSF50044">
    <property type="entry name" value="SH3-domain"/>
    <property type="match status" value="1"/>
</dbReference>
<evidence type="ECO:0000259" key="8">
    <source>
        <dbReference type="PROSITE" id="PS51021"/>
    </source>
</evidence>
<feature type="coiled-coil region" evidence="5">
    <location>
        <begin position="157"/>
        <end position="191"/>
    </location>
</feature>
<gene>
    <name evidence="9" type="primary">BIN1</name>
</gene>
<feature type="compositionally biased region" description="Low complexity" evidence="6">
    <location>
        <begin position="304"/>
        <end position="317"/>
    </location>
</feature>
<keyword evidence="3" id="KW-0963">Cytoplasm</keyword>
<reference evidence="9" key="2">
    <citation type="submission" date="2025-08" db="UniProtKB">
        <authorList>
            <consortium name="Ensembl"/>
        </authorList>
    </citation>
    <scope>IDENTIFICATION</scope>
    <source>
        <strain evidence="9">breed Abyssinian</strain>
    </source>
</reference>
<dbReference type="PRINTS" id="PR01253">
    <property type="entry name" value="AMPHIPHYSIN2"/>
</dbReference>
<reference evidence="9" key="3">
    <citation type="submission" date="2025-09" db="UniProtKB">
        <authorList>
            <consortium name="Ensembl"/>
        </authorList>
    </citation>
    <scope>IDENTIFICATION</scope>
    <source>
        <strain evidence="9">breed Abyssinian</strain>
    </source>
</reference>
<feature type="domain" description="SH3" evidence="7">
    <location>
        <begin position="394"/>
        <end position="467"/>
    </location>
</feature>
<evidence type="ECO:0000256" key="3">
    <source>
        <dbReference type="ARBA" id="ARBA00022490"/>
    </source>
</evidence>
<keyword evidence="10" id="KW-1185">Reference proteome</keyword>
<accession>A0ABI7YWY8</accession>